<organism evidence="2 3">
    <name type="scientific">Paraliobacillus ryukyuensis</name>
    <dbReference type="NCBI Taxonomy" id="200904"/>
    <lineage>
        <taxon>Bacteria</taxon>
        <taxon>Bacillati</taxon>
        <taxon>Bacillota</taxon>
        <taxon>Bacilli</taxon>
        <taxon>Bacillales</taxon>
        <taxon>Bacillaceae</taxon>
        <taxon>Paraliobacillus</taxon>
    </lineage>
</organism>
<evidence type="ECO:0000313" key="2">
    <source>
        <dbReference type="EMBL" id="RBP00432.1"/>
    </source>
</evidence>
<dbReference type="Gene3D" id="3.30.1240.10">
    <property type="match status" value="1"/>
</dbReference>
<dbReference type="PANTHER" id="PTHR10000:SF55">
    <property type="entry name" value="5-AMINO-6-(5-PHOSPHO-D-RIBITYLAMINO)URACIL PHOSPHATASE YCSE"/>
    <property type="match status" value="1"/>
</dbReference>
<dbReference type="RefSeq" id="WP_113867135.1">
    <property type="nucleotide sequence ID" value="NZ_BAABQN010000002.1"/>
</dbReference>
<comment type="caution">
    <text evidence="2">The sequence shown here is derived from an EMBL/GenBank/DDBJ whole genome shotgun (WGS) entry which is preliminary data.</text>
</comment>
<evidence type="ECO:0000313" key="3">
    <source>
        <dbReference type="Proteomes" id="UP000252254"/>
    </source>
</evidence>
<dbReference type="PANTHER" id="PTHR10000">
    <property type="entry name" value="PHOSPHOSERINE PHOSPHATASE"/>
    <property type="match status" value="1"/>
</dbReference>
<sequence>MEQLNNPKAIFLDMDGTILNHANQITIKTKEIIATIRNKGIPVFIATGRSSGEIFQLAPQGFEVDGIVSSNGMTTYFGEKKLEQHYLPKQLVELVIEKAQEKQVYYELFPTEGSRIALQQDYSILAAETEGPKPASVGINEWVERKEAMNGNIEWCEILPAQHYSKFYCFSKQTAHIDNWKETLDELKRSINFTTSASSAHNVEIMVANVNKATGIKAILNQLAIDPADILVMGDSYNDVPMFQLAGQTVAMKNADREIQDMTNEVTTYTCDEDGVYHYLNERFIKNKW</sequence>
<proteinExistence type="predicted"/>
<dbReference type="SFLD" id="SFLDG01140">
    <property type="entry name" value="C2.B:_Phosphomannomutase_and_P"/>
    <property type="match status" value="1"/>
</dbReference>
<dbReference type="Pfam" id="PF08282">
    <property type="entry name" value="Hydrolase_3"/>
    <property type="match status" value="1"/>
</dbReference>
<dbReference type="NCBIfam" id="TIGR01484">
    <property type="entry name" value="HAD-SF-IIB"/>
    <property type="match status" value="1"/>
</dbReference>
<dbReference type="GO" id="GO:0016791">
    <property type="term" value="F:phosphatase activity"/>
    <property type="evidence" value="ECO:0007669"/>
    <property type="project" value="TreeGrafter"/>
</dbReference>
<dbReference type="InterPro" id="IPR023214">
    <property type="entry name" value="HAD_sf"/>
</dbReference>
<dbReference type="InterPro" id="IPR036412">
    <property type="entry name" value="HAD-like_sf"/>
</dbReference>
<protein>
    <recommendedName>
        <fullName evidence="4">Cof subfamily protein (Haloacid dehalogenase superfamily)/HAD superfamily hydrolase (TIGR01484 family)</fullName>
    </recommendedName>
</protein>
<dbReference type="AlphaFoldDB" id="A0A366EDH5"/>
<dbReference type="NCBIfam" id="TIGR00099">
    <property type="entry name" value="Cof-subfamily"/>
    <property type="match status" value="1"/>
</dbReference>
<gene>
    <name evidence="2" type="ORF">DES48_102194</name>
</gene>
<name>A0A366EDH5_9BACI</name>
<dbReference type="SUPFAM" id="SSF56784">
    <property type="entry name" value="HAD-like"/>
    <property type="match status" value="1"/>
</dbReference>
<keyword evidence="3" id="KW-1185">Reference proteome</keyword>
<keyword evidence="1" id="KW-0175">Coiled coil</keyword>
<dbReference type="GO" id="GO:0005829">
    <property type="term" value="C:cytosol"/>
    <property type="evidence" value="ECO:0007669"/>
    <property type="project" value="TreeGrafter"/>
</dbReference>
<reference evidence="2 3" key="1">
    <citation type="submission" date="2018-06" db="EMBL/GenBank/DDBJ databases">
        <title>Genomic Encyclopedia of Type Strains, Phase IV (KMG-IV): sequencing the most valuable type-strain genomes for metagenomic binning, comparative biology and taxonomic classification.</title>
        <authorList>
            <person name="Goeker M."/>
        </authorList>
    </citation>
    <scope>NUCLEOTIDE SEQUENCE [LARGE SCALE GENOMIC DNA]</scope>
    <source>
        <strain evidence="2 3">DSM 15140</strain>
    </source>
</reference>
<dbReference type="Proteomes" id="UP000252254">
    <property type="component" value="Unassembled WGS sequence"/>
</dbReference>
<dbReference type="SFLD" id="SFLDS00003">
    <property type="entry name" value="Haloacid_Dehalogenase"/>
    <property type="match status" value="1"/>
</dbReference>
<dbReference type="PROSITE" id="PS01228">
    <property type="entry name" value="COF_1"/>
    <property type="match status" value="1"/>
</dbReference>
<dbReference type="Gene3D" id="3.40.50.1000">
    <property type="entry name" value="HAD superfamily/HAD-like"/>
    <property type="match status" value="1"/>
</dbReference>
<dbReference type="GO" id="GO:0000287">
    <property type="term" value="F:magnesium ion binding"/>
    <property type="evidence" value="ECO:0007669"/>
    <property type="project" value="TreeGrafter"/>
</dbReference>
<dbReference type="InterPro" id="IPR006379">
    <property type="entry name" value="HAD-SF_hydro_IIB"/>
</dbReference>
<feature type="coiled-coil region" evidence="1">
    <location>
        <begin position="245"/>
        <end position="272"/>
    </location>
</feature>
<evidence type="ECO:0000256" key="1">
    <source>
        <dbReference type="SAM" id="Coils"/>
    </source>
</evidence>
<dbReference type="OrthoDB" id="9810101at2"/>
<dbReference type="InterPro" id="IPR000150">
    <property type="entry name" value="Cof"/>
</dbReference>
<dbReference type="STRING" id="200904.GCA_900168775_00468"/>
<accession>A0A366EDH5</accession>
<dbReference type="EMBL" id="QNRI01000002">
    <property type="protein sequence ID" value="RBP00432.1"/>
    <property type="molecule type" value="Genomic_DNA"/>
</dbReference>
<evidence type="ECO:0008006" key="4">
    <source>
        <dbReference type="Google" id="ProtNLM"/>
    </source>
</evidence>